<gene>
    <name evidence="5" type="ORF">H9L22_09400</name>
</gene>
<dbReference type="Pfam" id="PF04191">
    <property type="entry name" value="PEMT"/>
    <property type="match status" value="1"/>
</dbReference>
<dbReference type="EMBL" id="CP060789">
    <property type="protein sequence ID" value="QNP54565.1"/>
    <property type="molecule type" value="Genomic_DNA"/>
</dbReference>
<dbReference type="Proteomes" id="UP000516117">
    <property type="component" value="Chromosome"/>
</dbReference>
<reference evidence="5 6" key="1">
    <citation type="submission" date="2020-08" db="EMBL/GenBank/DDBJ databases">
        <title>Genome sequence of Tessaracoccus defluvii JCM 17540T.</title>
        <authorList>
            <person name="Hyun D.-W."/>
            <person name="Bae J.-W."/>
        </authorList>
    </citation>
    <scope>NUCLEOTIDE SEQUENCE [LARGE SCALE GENOMIC DNA]</scope>
    <source>
        <strain evidence="5 6">JCM 17540</strain>
    </source>
</reference>
<evidence type="ECO:0000256" key="3">
    <source>
        <dbReference type="ARBA" id="ARBA00022989"/>
    </source>
</evidence>
<keyword evidence="5" id="KW-0808">Transferase</keyword>
<dbReference type="AlphaFoldDB" id="A0A7H0H1Z9"/>
<keyword evidence="2" id="KW-0812">Transmembrane</keyword>
<dbReference type="GO" id="GO:0032259">
    <property type="term" value="P:methylation"/>
    <property type="evidence" value="ECO:0007669"/>
    <property type="project" value="UniProtKB-KW"/>
</dbReference>
<keyword evidence="6" id="KW-1185">Reference proteome</keyword>
<sequence>MHIPPPVIFAAALLAQRKLAGSADTAPPAARVAGAVVGAVSLTLMGGTVAQFALAETTVDPARPGAASALVTTGPNRLSRNPIYLGFAGLLVAHALWRGSAAAAVPVVGFVAGLTPQIRREEEALLDRFGRAYAAYVRRVPRWILPMKS</sequence>
<organism evidence="5 6">
    <name type="scientific">Tessaracoccus defluvii</name>
    <dbReference type="NCBI Taxonomy" id="1285901"/>
    <lineage>
        <taxon>Bacteria</taxon>
        <taxon>Bacillati</taxon>
        <taxon>Actinomycetota</taxon>
        <taxon>Actinomycetes</taxon>
        <taxon>Propionibacteriales</taxon>
        <taxon>Propionibacteriaceae</taxon>
        <taxon>Tessaracoccus</taxon>
    </lineage>
</organism>
<evidence type="ECO:0000256" key="1">
    <source>
        <dbReference type="ARBA" id="ARBA00004127"/>
    </source>
</evidence>
<evidence type="ECO:0000313" key="6">
    <source>
        <dbReference type="Proteomes" id="UP000516117"/>
    </source>
</evidence>
<dbReference type="InterPro" id="IPR007318">
    <property type="entry name" value="Phopholipid_MeTrfase"/>
</dbReference>
<dbReference type="Gene3D" id="1.20.120.1630">
    <property type="match status" value="1"/>
</dbReference>
<dbReference type="GO" id="GO:0008168">
    <property type="term" value="F:methyltransferase activity"/>
    <property type="evidence" value="ECO:0007669"/>
    <property type="project" value="UniProtKB-KW"/>
</dbReference>
<dbReference type="RefSeq" id="WP_187719705.1">
    <property type="nucleotide sequence ID" value="NZ_BAABBL010000006.1"/>
</dbReference>
<keyword evidence="5" id="KW-0489">Methyltransferase</keyword>
<keyword evidence="4" id="KW-0472">Membrane</keyword>
<dbReference type="GO" id="GO:0012505">
    <property type="term" value="C:endomembrane system"/>
    <property type="evidence" value="ECO:0007669"/>
    <property type="project" value="UniProtKB-SubCell"/>
</dbReference>
<comment type="subcellular location">
    <subcellularLocation>
        <location evidence="1">Endomembrane system</location>
        <topology evidence="1">Multi-pass membrane protein</topology>
    </subcellularLocation>
</comment>
<accession>A0A7H0H1Z9</accession>
<keyword evidence="3" id="KW-1133">Transmembrane helix</keyword>
<proteinExistence type="predicted"/>
<dbReference type="KEGG" id="tdf:H9L22_09400"/>
<evidence type="ECO:0000256" key="4">
    <source>
        <dbReference type="ARBA" id="ARBA00023136"/>
    </source>
</evidence>
<evidence type="ECO:0000313" key="5">
    <source>
        <dbReference type="EMBL" id="QNP54565.1"/>
    </source>
</evidence>
<evidence type="ECO:0000256" key="2">
    <source>
        <dbReference type="ARBA" id="ARBA00022692"/>
    </source>
</evidence>
<name>A0A7H0H1Z9_9ACTN</name>
<protein>
    <submittedName>
        <fullName evidence="5">Isoprenylcysteine carboxylmethyltransferase family protein</fullName>
    </submittedName>
</protein>